<reference evidence="9 11" key="2">
    <citation type="submission" date="2023-09" db="EMBL/GenBank/DDBJ databases">
        <title>Complete-Gapless Cercospora beticola genome.</title>
        <authorList>
            <person name="Wyatt N.A."/>
            <person name="Spanner R.E."/>
            <person name="Bolton M.D."/>
        </authorList>
    </citation>
    <scope>NUCLEOTIDE SEQUENCE [LARGE SCALE GENOMIC DNA]</scope>
    <source>
        <strain evidence="9">Cb09-40</strain>
    </source>
</reference>
<dbReference type="GO" id="GO:0004029">
    <property type="term" value="F:aldehyde dehydrogenase (NAD+) activity"/>
    <property type="evidence" value="ECO:0007669"/>
    <property type="project" value="TreeGrafter"/>
</dbReference>
<dbReference type="GO" id="GO:0016117">
    <property type="term" value="P:carotenoid biosynthetic process"/>
    <property type="evidence" value="ECO:0007669"/>
    <property type="project" value="UniProtKB-KW"/>
</dbReference>
<evidence type="ECO:0000256" key="6">
    <source>
        <dbReference type="PIRSR" id="PIRSR036492-1"/>
    </source>
</evidence>
<dbReference type="InterPro" id="IPR016163">
    <property type="entry name" value="Ald_DH_C"/>
</dbReference>
<feature type="active site" evidence="6">
    <location>
        <position position="262"/>
    </location>
</feature>
<feature type="domain" description="Aldehyde dehydrogenase" evidence="7">
    <location>
        <begin position="17"/>
        <end position="448"/>
    </location>
</feature>
<dbReference type="GO" id="GO:0006081">
    <property type="term" value="P:aldehyde metabolic process"/>
    <property type="evidence" value="ECO:0007669"/>
    <property type="project" value="InterPro"/>
</dbReference>
<dbReference type="Gene3D" id="3.40.605.10">
    <property type="entry name" value="Aldehyde Dehydrogenase, Chain A, domain 1"/>
    <property type="match status" value="1"/>
</dbReference>
<organism evidence="8 10">
    <name type="scientific">Cercospora beticola</name>
    <name type="common">Sugarbeet leaf spot fungus</name>
    <dbReference type="NCBI Taxonomy" id="122368"/>
    <lineage>
        <taxon>Eukaryota</taxon>
        <taxon>Fungi</taxon>
        <taxon>Dikarya</taxon>
        <taxon>Ascomycota</taxon>
        <taxon>Pezizomycotina</taxon>
        <taxon>Dothideomycetes</taxon>
        <taxon>Dothideomycetidae</taxon>
        <taxon>Mycosphaerellales</taxon>
        <taxon>Mycosphaerellaceae</taxon>
        <taxon>Cercospora</taxon>
    </lineage>
</organism>
<evidence type="ECO:0000313" key="10">
    <source>
        <dbReference type="Proteomes" id="UP000230605"/>
    </source>
</evidence>
<dbReference type="Pfam" id="PF00171">
    <property type="entry name" value="Aldedh"/>
    <property type="match status" value="1"/>
</dbReference>
<protein>
    <recommendedName>
        <fullName evidence="5">Aldehyde dehydrogenase</fullName>
    </recommendedName>
</protein>
<proteinExistence type="inferred from homology"/>
<dbReference type="EMBL" id="CP134188">
    <property type="protein sequence ID" value="WPB03919.1"/>
    <property type="molecule type" value="Genomic_DNA"/>
</dbReference>
<evidence type="ECO:0000313" key="11">
    <source>
        <dbReference type="Proteomes" id="UP001302367"/>
    </source>
</evidence>
<dbReference type="PIRSF" id="PIRSF036492">
    <property type="entry name" value="ALDH"/>
    <property type="match status" value="1"/>
</dbReference>
<dbReference type="FunFam" id="3.40.605.10:FF:000004">
    <property type="entry name" value="Aldehyde dehydrogenase"/>
    <property type="match status" value="1"/>
</dbReference>
<dbReference type="InterPro" id="IPR015590">
    <property type="entry name" value="Aldehyde_DH_dom"/>
</dbReference>
<dbReference type="GO" id="GO:0005737">
    <property type="term" value="C:cytoplasm"/>
    <property type="evidence" value="ECO:0007669"/>
    <property type="project" value="TreeGrafter"/>
</dbReference>
<dbReference type="InterPro" id="IPR016161">
    <property type="entry name" value="Ald_DH/histidinol_DH"/>
</dbReference>
<dbReference type="Gene3D" id="3.40.309.10">
    <property type="entry name" value="Aldehyde Dehydrogenase, Chain A, domain 2"/>
    <property type="match status" value="1"/>
</dbReference>
<gene>
    <name evidence="8" type="ORF">CB0940_12179</name>
    <name evidence="9" type="ORF">RHO25_008563</name>
</gene>
<dbReference type="FunFam" id="3.40.309.10:FF:000025">
    <property type="entry name" value="Aldehyde dehydrogenase"/>
    <property type="match status" value="1"/>
</dbReference>
<evidence type="ECO:0000256" key="2">
    <source>
        <dbReference type="ARBA" id="ARBA00022746"/>
    </source>
</evidence>
<reference evidence="8 10" key="1">
    <citation type="submission" date="2015-10" db="EMBL/GenBank/DDBJ databases">
        <title>The cercosporin biosynthetic gene cluster was horizontally transferred to several fungal lineages and shown to be expanded in Cercospora beticola based on microsynteny with recipient genomes.</title>
        <authorList>
            <person name="De Jonge R."/>
            <person name="Ebert M.K."/>
            <person name="Suttle J.C."/>
            <person name="Jurick Ii W.M."/>
            <person name="Secor G.A."/>
            <person name="Thomma B.P."/>
            <person name="Van De Peer Y."/>
            <person name="Bolton M.D."/>
        </authorList>
    </citation>
    <scope>NUCLEOTIDE SEQUENCE [LARGE SCALE GENOMIC DNA]</scope>
    <source>
        <strain evidence="8 10">09-40</strain>
    </source>
</reference>
<dbReference type="EMBL" id="LKMD01000212">
    <property type="protein sequence ID" value="PIA82436.1"/>
    <property type="molecule type" value="Genomic_DNA"/>
</dbReference>
<evidence type="ECO:0000256" key="4">
    <source>
        <dbReference type="ARBA" id="ARBA00023027"/>
    </source>
</evidence>
<dbReference type="PANTHER" id="PTHR43570:SF11">
    <property type="entry name" value="ALDEHYDE DEHYDROGENASE"/>
    <property type="match status" value="1"/>
</dbReference>
<accession>A0A2G5GQ87</accession>
<dbReference type="SUPFAM" id="SSF53720">
    <property type="entry name" value="ALDH-like"/>
    <property type="match status" value="1"/>
</dbReference>
<evidence type="ECO:0000259" key="7">
    <source>
        <dbReference type="Pfam" id="PF00171"/>
    </source>
</evidence>
<evidence type="ECO:0000313" key="9">
    <source>
        <dbReference type="EMBL" id="WPB03919.1"/>
    </source>
</evidence>
<evidence type="ECO:0000256" key="5">
    <source>
        <dbReference type="PIRNR" id="PIRNR036492"/>
    </source>
</evidence>
<keyword evidence="3 5" id="KW-0560">Oxidoreductase</keyword>
<dbReference type="Proteomes" id="UP001302367">
    <property type="component" value="Chromosome 5"/>
</dbReference>
<dbReference type="PANTHER" id="PTHR43570">
    <property type="entry name" value="ALDEHYDE DEHYDROGENASE"/>
    <property type="match status" value="1"/>
</dbReference>
<dbReference type="CDD" id="cd07135">
    <property type="entry name" value="ALDH_F14-YMR110C"/>
    <property type="match status" value="1"/>
</dbReference>
<name>A0A2G5GQ87_CERBT</name>
<sequence length="532" mass="58733">MPIHLTMNDIPELTFTTEASIPQLHQRVVNKFHTHETRPIEYRLKQLRSLYWGLKDAESAVMEACMLDLKKSSYETYLTEIGWILNDIIFMSKNLQRFMKEEKAEDTSLTNWPMRPRYRKDPLGAVLIIGAYNFPFQLSLGPLVGAIAAGCTAVLKPSENAPNAARVMQHIIEQSLDPNGYQVVQGAIPETTAVLACKWDKIFYTGNGAVGTIIAKKAAETLTPVTLELGGRNPAIITKNADARLAARRLLWAKLMNVGQVCVSQNYILVDKEILPEFVRQLEVAIAEFQPKGAEQAADYGKVINERQWTRLKKMLDSTNGKILLGGNTNKSTLFFGPTVVQVNSADDPLLTDESFGPLIPILPVQDLDEAIRTANRIDSTPLGIYPFGTTAETNKVLSQTRSGGASVNDAFFHASIPTLAFGGVGESGTGSYRGKASFDCFTHRRSVTTTPAWIEGLLAIRYPPYTDAKLKKFRGMSELKPDFDRNGNPTGSGLLWWVLGLGGKSLTGGFTRWVLVAVVATLAKLYRERYA</sequence>
<evidence type="ECO:0000256" key="3">
    <source>
        <dbReference type="ARBA" id="ARBA00023002"/>
    </source>
</evidence>
<dbReference type="InterPro" id="IPR016162">
    <property type="entry name" value="Ald_DH_N"/>
</dbReference>
<dbReference type="OrthoDB" id="440325at2759"/>
<keyword evidence="4" id="KW-0520">NAD</keyword>
<keyword evidence="11" id="KW-1185">Reference proteome</keyword>
<dbReference type="Proteomes" id="UP000230605">
    <property type="component" value="Unassembled WGS sequence"/>
</dbReference>
<dbReference type="InterPro" id="IPR012394">
    <property type="entry name" value="Aldehyde_DH_NAD(P)"/>
</dbReference>
<feature type="active site" evidence="6">
    <location>
        <position position="228"/>
    </location>
</feature>
<dbReference type="AlphaFoldDB" id="A0A2G5GQ87"/>
<comment type="similarity">
    <text evidence="1 5">Belongs to the aldehyde dehydrogenase family.</text>
</comment>
<evidence type="ECO:0000313" key="8">
    <source>
        <dbReference type="EMBL" id="PIA82436.1"/>
    </source>
</evidence>
<keyword evidence="2" id="KW-0125">Carotenoid biosynthesis</keyword>
<evidence type="ECO:0000256" key="1">
    <source>
        <dbReference type="ARBA" id="ARBA00009986"/>
    </source>
</evidence>